<feature type="compositionally biased region" description="Polar residues" evidence="4">
    <location>
        <begin position="1"/>
        <end position="19"/>
    </location>
</feature>
<dbReference type="GO" id="GO:0005524">
    <property type="term" value="F:ATP binding"/>
    <property type="evidence" value="ECO:0007669"/>
    <property type="project" value="UniProtKB-UniRule"/>
</dbReference>
<dbReference type="GO" id="GO:0005737">
    <property type="term" value="C:cytoplasm"/>
    <property type="evidence" value="ECO:0007669"/>
    <property type="project" value="TreeGrafter"/>
</dbReference>
<dbReference type="Pfam" id="PF00069">
    <property type="entry name" value="Pkinase"/>
    <property type="match status" value="1"/>
</dbReference>
<keyword evidence="1 3" id="KW-0547">Nucleotide-binding</keyword>
<dbReference type="AlphaFoldDB" id="A0AAW1NPW8"/>
<dbReference type="SMART" id="SM00220">
    <property type="entry name" value="S_TKc"/>
    <property type="match status" value="1"/>
</dbReference>
<dbReference type="FunFam" id="1.10.510.10:FF:000571">
    <property type="entry name" value="Maternal embryonic leucine zipper kinase"/>
    <property type="match status" value="1"/>
</dbReference>
<evidence type="ECO:0000259" key="5">
    <source>
        <dbReference type="PROSITE" id="PS50011"/>
    </source>
</evidence>
<dbReference type="Proteomes" id="UP001465755">
    <property type="component" value="Unassembled WGS sequence"/>
</dbReference>
<feature type="region of interest" description="Disordered" evidence="4">
    <location>
        <begin position="330"/>
        <end position="354"/>
    </location>
</feature>
<evidence type="ECO:0000256" key="4">
    <source>
        <dbReference type="SAM" id="MobiDB-lite"/>
    </source>
</evidence>
<protein>
    <recommendedName>
        <fullName evidence="5">Protein kinase domain-containing protein</fullName>
    </recommendedName>
</protein>
<dbReference type="PROSITE" id="PS00107">
    <property type="entry name" value="PROTEIN_KINASE_ATP"/>
    <property type="match status" value="1"/>
</dbReference>
<dbReference type="InterPro" id="IPR017441">
    <property type="entry name" value="Protein_kinase_ATP_BS"/>
</dbReference>
<dbReference type="PANTHER" id="PTHR24346:SF92">
    <property type="entry name" value="SNF1-RELATED PROTEIN KINASE 2.6"/>
    <property type="match status" value="1"/>
</dbReference>
<feature type="region of interest" description="Disordered" evidence="4">
    <location>
        <begin position="1"/>
        <end position="21"/>
    </location>
</feature>
<evidence type="ECO:0000313" key="6">
    <source>
        <dbReference type="EMBL" id="KAK9789929.1"/>
    </source>
</evidence>
<dbReference type="PROSITE" id="PS50011">
    <property type="entry name" value="PROTEIN_KINASE_DOM"/>
    <property type="match status" value="1"/>
</dbReference>
<dbReference type="Gene3D" id="1.10.510.10">
    <property type="entry name" value="Transferase(Phosphotransferase) domain 1"/>
    <property type="match status" value="1"/>
</dbReference>
<gene>
    <name evidence="6" type="ORF">WJX73_007909</name>
</gene>
<feature type="binding site" evidence="3">
    <location>
        <position position="57"/>
    </location>
    <ligand>
        <name>ATP</name>
        <dbReference type="ChEBI" id="CHEBI:30616"/>
    </ligand>
</feature>
<sequence>MSTKGYSSRTNFRPASNGSGEKAEEPLYVNIRELGSGSFGQVQLAYNRQTGEKVAIKLLQRGPDKVTKNVERELRSHISFCHPHVVRFKNLFLTETHLAVVLEYVDGGDLFGYCSGKGPLPEDEARRFFQQLVIGIDYCHKMGVVNRDVKLENALLDASHTLLKITDFGYAKTSNDSNCMSLVGTPGYAAPEVVSAARKQYDGTKADMWSCGVMLYVMLFHSYPFERADDPPGQKGYAKVLARTLRVDYRIPSKPQVSKDCVALISKLLVADPQGRLSTEGVMKDPWFRKNLPPGVEHLNEQCLRMKMGTEEQAQKEEWIRRKVEEAMTLPGMGSGRQGSGGSARSKSGAMTFDESFEAAYKDEGLR</sequence>
<dbReference type="PANTHER" id="PTHR24346">
    <property type="entry name" value="MAP/MICROTUBULE AFFINITY-REGULATING KINASE"/>
    <property type="match status" value="1"/>
</dbReference>
<comment type="caution">
    <text evidence="6">The sequence shown here is derived from an EMBL/GenBank/DDBJ whole genome shotgun (WGS) entry which is preliminary data.</text>
</comment>
<evidence type="ECO:0000256" key="3">
    <source>
        <dbReference type="PROSITE-ProRule" id="PRU10141"/>
    </source>
</evidence>
<feature type="compositionally biased region" description="Gly residues" evidence="4">
    <location>
        <begin position="333"/>
        <end position="342"/>
    </location>
</feature>
<dbReference type="InterPro" id="IPR000719">
    <property type="entry name" value="Prot_kinase_dom"/>
</dbReference>
<dbReference type="InterPro" id="IPR011009">
    <property type="entry name" value="Kinase-like_dom_sf"/>
</dbReference>
<organism evidence="6 7">
    <name type="scientific">Symbiochloris irregularis</name>
    <dbReference type="NCBI Taxonomy" id="706552"/>
    <lineage>
        <taxon>Eukaryota</taxon>
        <taxon>Viridiplantae</taxon>
        <taxon>Chlorophyta</taxon>
        <taxon>core chlorophytes</taxon>
        <taxon>Trebouxiophyceae</taxon>
        <taxon>Trebouxiales</taxon>
        <taxon>Trebouxiaceae</taxon>
        <taxon>Symbiochloris</taxon>
    </lineage>
</organism>
<dbReference type="GO" id="GO:0035556">
    <property type="term" value="P:intracellular signal transduction"/>
    <property type="evidence" value="ECO:0007669"/>
    <property type="project" value="TreeGrafter"/>
</dbReference>
<name>A0AAW1NPW8_9CHLO</name>
<proteinExistence type="predicted"/>
<dbReference type="CDD" id="cd14003">
    <property type="entry name" value="STKc_AMPK-like"/>
    <property type="match status" value="1"/>
</dbReference>
<keyword evidence="2 3" id="KW-0067">ATP-binding</keyword>
<evidence type="ECO:0000256" key="2">
    <source>
        <dbReference type="ARBA" id="ARBA00022840"/>
    </source>
</evidence>
<evidence type="ECO:0000313" key="7">
    <source>
        <dbReference type="Proteomes" id="UP001465755"/>
    </source>
</evidence>
<dbReference type="SUPFAM" id="SSF56112">
    <property type="entry name" value="Protein kinase-like (PK-like)"/>
    <property type="match status" value="1"/>
</dbReference>
<reference evidence="6 7" key="1">
    <citation type="journal article" date="2024" name="Nat. Commun.">
        <title>Phylogenomics reveals the evolutionary origins of lichenization in chlorophyte algae.</title>
        <authorList>
            <person name="Puginier C."/>
            <person name="Libourel C."/>
            <person name="Otte J."/>
            <person name="Skaloud P."/>
            <person name="Haon M."/>
            <person name="Grisel S."/>
            <person name="Petersen M."/>
            <person name="Berrin J.G."/>
            <person name="Delaux P.M."/>
            <person name="Dal Grande F."/>
            <person name="Keller J."/>
        </authorList>
    </citation>
    <scope>NUCLEOTIDE SEQUENCE [LARGE SCALE GENOMIC DNA]</scope>
    <source>
        <strain evidence="6 7">SAG 2036</strain>
    </source>
</reference>
<accession>A0AAW1NPW8</accession>
<dbReference type="GO" id="GO:0004674">
    <property type="term" value="F:protein serine/threonine kinase activity"/>
    <property type="evidence" value="ECO:0007669"/>
    <property type="project" value="TreeGrafter"/>
</dbReference>
<feature type="domain" description="Protein kinase" evidence="5">
    <location>
        <begin position="28"/>
        <end position="288"/>
    </location>
</feature>
<keyword evidence="7" id="KW-1185">Reference proteome</keyword>
<evidence type="ECO:0000256" key="1">
    <source>
        <dbReference type="ARBA" id="ARBA00022741"/>
    </source>
</evidence>
<dbReference type="EMBL" id="JALJOQ010000201">
    <property type="protein sequence ID" value="KAK9789929.1"/>
    <property type="molecule type" value="Genomic_DNA"/>
</dbReference>